<dbReference type="GO" id="GO:0043047">
    <property type="term" value="F:single-stranded telomeric DNA binding"/>
    <property type="evidence" value="ECO:0007669"/>
    <property type="project" value="TreeGrafter"/>
</dbReference>
<evidence type="ECO:0000256" key="7">
    <source>
        <dbReference type="ARBA" id="ARBA00022723"/>
    </source>
</evidence>
<feature type="coiled-coil region" evidence="15">
    <location>
        <begin position="341"/>
        <end position="429"/>
    </location>
</feature>
<comment type="cofactor">
    <cofactor evidence="1">
        <name>Zn(2+)</name>
        <dbReference type="ChEBI" id="CHEBI:29105"/>
    </cofactor>
</comment>
<dbReference type="EMBL" id="AVOT02001584">
    <property type="protein sequence ID" value="MBW0467450.1"/>
    <property type="molecule type" value="Genomic_DNA"/>
</dbReference>
<keyword evidence="18" id="KW-1185">Reference proteome</keyword>
<evidence type="ECO:0000256" key="10">
    <source>
        <dbReference type="ARBA" id="ARBA00022833"/>
    </source>
</evidence>
<evidence type="ECO:0000259" key="16">
    <source>
        <dbReference type="Pfam" id="PF13476"/>
    </source>
</evidence>
<feature type="coiled-coil region" evidence="15">
    <location>
        <begin position="1146"/>
        <end position="1197"/>
    </location>
</feature>
<dbReference type="InterPro" id="IPR027417">
    <property type="entry name" value="P-loop_NTPase"/>
</dbReference>
<evidence type="ECO:0000256" key="8">
    <source>
        <dbReference type="ARBA" id="ARBA00022763"/>
    </source>
</evidence>
<accession>A0A9Q3BLU9</accession>
<dbReference type="PANTHER" id="PTHR18867">
    <property type="entry name" value="RAD50"/>
    <property type="match status" value="1"/>
</dbReference>
<evidence type="ECO:0000256" key="1">
    <source>
        <dbReference type="ARBA" id="ARBA00001947"/>
    </source>
</evidence>
<dbReference type="Pfam" id="PF13476">
    <property type="entry name" value="AAA_23"/>
    <property type="match status" value="1"/>
</dbReference>
<dbReference type="GO" id="GO:0007004">
    <property type="term" value="P:telomere maintenance via telomerase"/>
    <property type="evidence" value="ECO:0007669"/>
    <property type="project" value="TreeGrafter"/>
</dbReference>
<dbReference type="PANTHER" id="PTHR18867:SF12">
    <property type="entry name" value="DNA REPAIR PROTEIN RAD50"/>
    <property type="match status" value="1"/>
</dbReference>
<evidence type="ECO:0000256" key="3">
    <source>
        <dbReference type="ARBA" id="ARBA00004286"/>
    </source>
</evidence>
<keyword evidence="13" id="KW-0539">Nucleus</keyword>
<feature type="coiled-coil region" evidence="15">
    <location>
        <begin position="566"/>
        <end position="593"/>
    </location>
</feature>
<dbReference type="InterPro" id="IPR004584">
    <property type="entry name" value="Rad50_eukaryotes"/>
</dbReference>
<feature type="domain" description="Rad50/SbcC-type AAA" evidence="16">
    <location>
        <begin position="63"/>
        <end position="295"/>
    </location>
</feature>
<dbReference type="GO" id="GO:0003691">
    <property type="term" value="F:double-stranded telomeric DNA binding"/>
    <property type="evidence" value="ECO:0007669"/>
    <property type="project" value="TreeGrafter"/>
</dbReference>
<dbReference type="GO" id="GO:0030870">
    <property type="term" value="C:Mre11 complex"/>
    <property type="evidence" value="ECO:0007669"/>
    <property type="project" value="InterPro"/>
</dbReference>
<keyword evidence="11 15" id="KW-0175">Coiled coil</keyword>
<dbReference type="Proteomes" id="UP000765509">
    <property type="component" value="Unassembled WGS sequence"/>
</dbReference>
<keyword evidence="8" id="KW-0227">DNA damage</keyword>
<evidence type="ECO:0000256" key="15">
    <source>
        <dbReference type="SAM" id="Coils"/>
    </source>
</evidence>
<feature type="coiled-coil region" evidence="15">
    <location>
        <begin position="825"/>
        <end position="1003"/>
    </location>
</feature>
<gene>
    <name evidence="17" type="ORF">O181_007165</name>
</gene>
<evidence type="ECO:0000256" key="6">
    <source>
        <dbReference type="ARBA" id="ARBA00022454"/>
    </source>
</evidence>
<proteinExistence type="inferred from homology"/>
<dbReference type="GO" id="GO:0000794">
    <property type="term" value="C:condensed nuclear chromosome"/>
    <property type="evidence" value="ECO:0007669"/>
    <property type="project" value="TreeGrafter"/>
</dbReference>
<protein>
    <recommendedName>
        <fullName evidence="5">DNA repair protein RAD50</fullName>
    </recommendedName>
</protein>
<feature type="coiled-coil region" evidence="15">
    <location>
        <begin position="674"/>
        <end position="728"/>
    </location>
</feature>
<dbReference type="FunFam" id="3.40.50.300:FF:001195">
    <property type="entry name" value="DNA repair protein rad50"/>
    <property type="match status" value="1"/>
</dbReference>
<dbReference type="OrthoDB" id="18797at2759"/>
<dbReference type="GO" id="GO:0000722">
    <property type="term" value="P:telomere maintenance via recombination"/>
    <property type="evidence" value="ECO:0007669"/>
    <property type="project" value="TreeGrafter"/>
</dbReference>
<keyword evidence="7" id="KW-0479">Metal-binding</keyword>
<comment type="catalytic activity">
    <reaction evidence="14">
        <text>ATP + H2O = ADP + phosphate + H(+)</text>
        <dbReference type="Rhea" id="RHEA:13065"/>
        <dbReference type="ChEBI" id="CHEBI:15377"/>
        <dbReference type="ChEBI" id="CHEBI:15378"/>
        <dbReference type="ChEBI" id="CHEBI:30616"/>
        <dbReference type="ChEBI" id="CHEBI:43474"/>
        <dbReference type="ChEBI" id="CHEBI:456216"/>
    </reaction>
</comment>
<feature type="coiled-coil region" evidence="15">
    <location>
        <begin position="769"/>
        <end position="796"/>
    </location>
</feature>
<dbReference type="GO" id="GO:0051880">
    <property type="term" value="F:G-quadruplex DNA binding"/>
    <property type="evidence" value="ECO:0007669"/>
    <property type="project" value="TreeGrafter"/>
</dbReference>
<comment type="subcellular location">
    <subcellularLocation>
        <location evidence="3">Chromosome</location>
    </subcellularLocation>
    <subcellularLocation>
        <location evidence="2">Nucleus</location>
    </subcellularLocation>
</comment>
<evidence type="ECO:0000313" key="17">
    <source>
        <dbReference type="EMBL" id="MBW0467450.1"/>
    </source>
</evidence>
<keyword evidence="10" id="KW-0862">Zinc</keyword>
<evidence type="ECO:0000256" key="14">
    <source>
        <dbReference type="ARBA" id="ARBA00049360"/>
    </source>
</evidence>
<sequence>MPAHEDYGGTLLDIFPHRTNLRNKTELEKNKPFYSISTCRSQNCQNLSNQAKLDSTKMSSIDKLAIRGIRSFDNQSMAVMQFYSPLTVIVGYNGSGKTTIIECLKYITTGDLPPNTKGGAFVHDPSIAGESTVMAEVLLRFKNAAGTKLIASRRLQVTKKKNAGITMKTLEGTLSYHDDPSGGQSTKRKTISTKCAELDSEIPRHLGISKAILENVIFCHQEDSNWPLSEPASLKKKFDEIFEATKYTKALDNIKSIKKEATIELKVDKEKYNALVIDKNRAEKLQASIDKILSSIATKEQEYSKLEDKICELAESNKAFYEGAIRYKEILNEHSTLSSQKENKLKIVNDLLEDIEEVQDATDQELVERREQSKNKLASHSERLLQARSQSAALDAELVKLRRRHQNKLTEFGQLKAQAQRQIGALEERQEMIVTISKSHDIAGFDSMPIDQGRAIEFLNLLLDYQKRSTNDLDSTKRESKKAEEASQAEIYELKSQQSCIRQKKQAVLDRIDDTRKKIRNSSHRIEEVRISEADIKFQSDTLEGKRAQLSHLKHETAEAKSGETIKLKQQDIKNLEDQRDTCHAELLGLNRQFDTRAKVALKHTDAKKKQDGVQTLINVHGAKFQELVNLEMTAQTAERDINDAIRTTERKLSDAEVKRATTSKDFQTIDTKLQMNKLKLSNTRRELESLEEKINSQVQGQTVAASIAEAEAEIQSLLRDLDTMRFSVQFHENLLARAKKANQCGACQRAFRGDDEMVAFERYCKQTIAKLPKEKAKLEADLKEWQDQLEEMKELLPAEMSAAKLREKDLPDLQHEVGEFQSKASVALRKSEEARAEVEKLKDLLSELQLSKRSAVDISRMNQEIKELTKEAEELERELEDLGTTKTVEDVQDELDCLSLQLVESRKELENLINEREQKRVAIQNLEAQTHQVQLDLNSKRQQLKERAAFEAQKEESKEELVKLENELKATEELLKTFDVPITVKQEELKQIRMENTAKENRVVTQIQAYNKSVNQLETVNREIERFVQLGLEARIRRCQDDLNELDQQVKGTTEKMAAIQQMQTDIDKESAKAKAFERNISDNIRLRAYRSEIRQLEESLAELDVEGATRASRKYDEEYHKARKYQTDLQAEQAKLGGEIGMDKKNLKDKRSEMDTEFKNIIERHRGQLVKVKTVEIANQDLDKYAKALDQAIMKYHSHKMAEINDTIQTLWQKTYQGTDIDKILIKSENESTKSNRSYNYRVVMMKDQVEMDMRGRCSAGQKVLASIIIRLALAESFGTNCGILALDEPTTNLDRENINALSAALAEIIKERRDQANFQLVVITHDEDFLNQLGQSDVLDKYWRVSRNLQQKSIIERQRLV</sequence>
<keyword evidence="9" id="KW-0378">Hydrolase</keyword>
<dbReference type="InterPro" id="IPR038729">
    <property type="entry name" value="Rad50/SbcC_AAA"/>
</dbReference>
<evidence type="ECO:0000256" key="11">
    <source>
        <dbReference type="ARBA" id="ARBA00023054"/>
    </source>
</evidence>
<feature type="coiled-coil region" evidence="15">
    <location>
        <begin position="1030"/>
        <end position="1108"/>
    </location>
</feature>
<evidence type="ECO:0000256" key="12">
    <source>
        <dbReference type="ARBA" id="ARBA00023204"/>
    </source>
</evidence>
<organism evidence="17 18">
    <name type="scientific">Austropuccinia psidii MF-1</name>
    <dbReference type="NCBI Taxonomy" id="1389203"/>
    <lineage>
        <taxon>Eukaryota</taxon>
        <taxon>Fungi</taxon>
        <taxon>Dikarya</taxon>
        <taxon>Basidiomycota</taxon>
        <taxon>Pucciniomycotina</taxon>
        <taxon>Pucciniomycetes</taxon>
        <taxon>Pucciniales</taxon>
        <taxon>Sphaerophragmiaceae</taxon>
        <taxon>Austropuccinia</taxon>
    </lineage>
</organism>
<dbReference type="GO" id="GO:0016887">
    <property type="term" value="F:ATP hydrolysis activity"/>
    <property type="evidence" value="ECO:0007669"/>
    <property type="project" value="InterPro"/>
</dbReference>
<dbReference type="GO" id="GO:0046872">
    <property type="term" value="F:metal ion binding"/>
    <property type="evidence" value="ECO:0007669"/>
    <property type="project" value="UniProtKB-KW"/>
</dbReference>
<evidence type="ECO:0000256" key="5">
    <source>
        <dbReference type="ARBA" id="ARBA00017893"/>
    </source>
</evidence>
<keyword evidence="12" id="KW-0234">DNA repair</keyword>
<reference evidence="17" key="1">
    <citation type="submission" date="2021-03" db="EMBL/GenBank/DDBJ databases">
        <title>Draft genome sequence of rust myrtle Austropuccinia psidii MF-1, a brazilian biotype.</title>
        <authorList>
            <person name="Quecine M.C."/>
            <person name="Pachon D.M.R."/>
            <person name="Bonatelli M.L."/>
            <person name="Correr F.H."/>
            <person name="Franceschini L.M."/>
            <person name="Leite T.F."/>
            <person name="Margarido G.R.A."/>
            <person name="Almeida C.A."/>
            <person name="Ferrarezi J.A."/>
            <person name="Labate C.A."/>
        </authorList>
    </citation>
    <scope>NUCLEOTIDE SEQUENCE</scope>
    <source>
        <strain evidence="17">MF-1</strain>
    </source>
</reference>
<evidence type="ECO:0000256" key="9">
    <source>
        <dbReference type="ARBA" id="ARBA00022801"/>
    </source>
</evidence>
<feature type="coiled-coil region" evidence="15">
    <location>
        <begin position="282"/>
        <end position="309"/>
    </location>
</feature>
<name>A0A9Q3BLU9_9BASI</name>
<dbReference type="FunFam" id="3.40.50.300:FF:000947">
    <property type="entry name" value="DNA repair protein RAD50"/>
    <property type="match status" value="1"/>
</dbReference>
<dbReference type="Gene3D" id="1.10.287.1490">
    <property type="match status" value="1"/>
</dbReference>
<dbReference type="SUPFAM" id="SSF52540">
    <property type="entry name" value="P-loop containing nucleoside triphosphate hydrolases"/>
    <property type="match status" value="1"/>
</dbReference>
<evidence type="ECO:0000256" key="13">
    <source>
        <dbReference type="ARBA" id="ARBA00023242"/>
    </source>
</evidence>
<evidence type="ECO:0000256" key="2">
    <source>
        <dbReference type="ARBA" id="ARBA00004123"/>
    </source>
</evidence>
<evidence type="ECO:0000313" key="18">
    <source>
        <dbReference type="Proteomes" id="UP000765509"/>
    </source>
</evidence>
<keyword evidence="6" id="KW-0158">Chromosome</keyword>
<dbReference type="GO" id="GO:0006302">
    <property type="term" value="P:double-strand break repair"/>
    <property type="evidence" value="ECO:0007669"/>
    <property type="project" value="InterPro"/>
</dbReference>
<dbReference type="GO" id="GO:0070192">
    <property type="term" value="P:chromosome organization involved in meiotic cell cycle"/>
    <property type="evidence" value="ECO:0007669"/>
    <property type="project" value="TreeGrafter"/>
</dbReference>
<comment type="similarity">
    <text evidence="4">Belongs to the SMC family. RAD50 subfamily.</text>
</comment>
<dbReference type="NCBIfam" id="TIGR00606">
    <property type="entry name" value="rad50"/>
    <property type="match status" value="1"/>
</dbReference>
<dbReference type="Gene3D" id="3.40.50.300">
    <property type="entry name" value="P-loop containing nucleotide triphosphate hydrolases"/>
    <property type="match status" value="2"/>
</dbReference>
<dbReference type="Pfam" id="PF13558">
    <property type="entry name" value="SbcC_Walker_B"/>
    <property type="match status" value="1"/>
</dbReference>
<evidence type="ECO:0000256" key="4">
    <source>
        <dbReference type="ARBA" id="ARBA00009439"/>
    </source>
</evidence>
<comment type="caution">
    <text evidence="17">The sequence shown here is derived from an EMBL/GenBank/DDBJ whole genome shotgun (WGS) entry which is preliminary data.</text>
</comment>